<protein>
    <submittedName>
        <fullName evidence="3">Uncharacterized protein</fullName>
    </submittedName>
</protein>
<evidence type="ECO:0000313" key="3">
    <source>
        <dbReference type="EMBL" id="KAL0290717.1"/>
    </source>
</evidence>
<keyword evidence="1" id="KW-0547">Nucleotide-binding</keyword>
<dbReference type="InterPro" id="IPR051701">
    <property type="entry name" value="Mito_OM_Translocase_MSP1"/>
</dbReference>
<proteinExistence type="predicted"/>
<gene>
    <name evidence="3" type="ORF">Sangu_2563500</name>
</gene>
<comment type="caution">
    <text evidence="3">The sequence shown here is derived from an EMBL/GenBank/DDBJ whole genome shotgun (WGS) entry which is preliminary data.</text>
</comment>
<name>A0AAW2J8Q3_9LAMI</name>
<organism evidence="3">
    <name type="scientific">Sesamum angustifolium</name>
    <dbReference type="NCBI Taxonomy" id="2727405"/>
    <lineage>
        <taxon>Eukaryota</taxon>
        <taxon>Viridiplantae</taxon>
        <taxon>Streptophyta</taxon>
        <taxon>Embryophyta</taxon>
        <taxon>Tracheophyta</taxon>
        <taxon>Spermatophyta</taxon>
        <taxon>Magnoliopsida</taxon>
        <taxon>eudicotyledons</taxon>
        <taxon>Gunneridae</taxon>
        <taxon>Pentapetalae</taxon>
        <taxon>asterids</taxon>
        <taxon>lamiids</taxon>
        <taxon>Lamiales</taxon>
        <taxon>Pedaliaceae</taxon>
        <taxon>Sesamum</taxon>
    </lineage>
</organism>
<dbReference type="GO" id="GO:0005524">
    <property type="term" value="F:ATP binding"/>
    <property type="evidence" value="ECO:0007669"/>
    <property type="project" value="UniProtKB-KW"/>
</dbReference>
<dbReference type="AlphaFoldDB" id="A0AAW2J8Q3"/>
<dbReference type="GO" id="GO:0005741">
    <property type="term" value="C:mitochondrial outer membrane"/>
    <property type="evidence" value="ECO:0007669"/>
    <property type="project" value="TreeGrafter"/>
</dbReference>
<reference evidence="3" key="2">
    <citation type="journal article" date="2024" name="Plant">
        <title>Genomic evolution and insights into agronomic trait innovations of Sesamum species.</title>
        <authorList>
            <person name="Miao H."/>
            <person name="Wang L."/>
            <person name="Qu L."/>
            <person name="Liu H."/>
            <person name="Sun Y."/>
            <person name="Le M."/>
            <person name="Wang Q."/>
            <person name="Wei S."/>
            <person name="Zheng Y."/>
            <person name="Lin W."/>
            <person name="Duan Y."/>
            <person name="Cao H."/>
            <person name="Xiong S."/>
            <person name="Wang X."/>
            <person name="Wei L."/>
            <person name="Li C."/>
            <person name="Ma Q."/>
            <person name="Ju M."/>
            <person name="Zhao R."/>
            <person name="Li G."/>
            <person name="Mu C."/>
            <person name="Tian Q."/>
            <person name="Mei H."/>
            <person name="Zhang T."/>
            <person name="Gao T."/>
            <person name="Zhang H."/>
        </authorList>
    </citation>
    <scope>NUCLEOTIDE SEQUENCE</scope>
    <source>
        <strain evidence="3">G01</strain>
    </source>
</reference>
<keyword evidence="2" id="KW-0067">ATP-binding</keyword>
<dbReference type="EMBL" id="JACGWK010001339">
    <property type="protein sequence ID" value="KAL0290717.1"/>
    <property type="molecule type" value="Genomic_DNA"/>
</dbReference>
<dbReference type="PANTHER" id="PTHR45644:SF85">
    <property type="entry name" value="P-LOOP CONTAINING NUCLEOSIDE TRIPHOSPHATE HYDROLASES SUPERFAMILY PROTEIN"/>
    <property type="match status" value="1"/>
</dbReference>
<dbReference type="PANTHER" id="PTHR45644">
    <property type="entry name" value="AAA ATPASE, PUTATIVE (AFU_ORTHOLOGUE AFUA_2G12920)-RELATED-RELATED"/>
    <property type="match status" value="1"/>
</dbReference>
<sequence>MFLRDKGHARPLPPPGVLQPVFSFRNKEADRISWSRSWPWLASGQTVGKWAGGSIATGVSPQTMEQEMLSLVVNGRDSNATFDQFPYYLSEQTRVLLTSAAFVHLKKADYSKHTRNLSPASRTILLSGPTGTLRRQSSGIDLISSGQEGSNPAKLRRNASAANINNLASMNTPPTSVSCCLSFFRIPFLNLKSQLLSSSYAHKQLVFDDKLFIQTLYKVAASFAAEGSIMGELKQWNDLYGEGGSRKKEQLSYFL</sequence>
<evidence type="ECO:0000256" key="1">
    <source>
        <dbReference type="ARBA" id="ARBA00022741"/>
    </source>
</evidence>
<evidence type="ECO:0000256" key="2">
    <source>
        <dbReference type="ARBA" id="ARBA00022840"/>
    </source>
</evidence>
<reference evidence="3" key="1">
    <citation type="submission" date="2020-06" db="EMBL/GenBank/DDBJ databases">
        <authorList>
            <person name="Li T."/>
            <person name="Hu X."/>
            <person name="Zhang T."/>
            <person name="Song X."/>
            <person name="Zhang H."/>
            <person name="Dai N."/>
            <person name="Sheng W."/>
            <person name="Hou X."/>
            <person name="Wei L."/>
        </authorList>
    </citation>
    <scope>NUCLEOTIDE SEQUENCE</scope>
    <source>
        <strain evidence="3">G01</strain>
        <tissue evidence="3">Leaf</tissue>
    </source>
</reference>
<accession>A0AAW2J8Q3</accession>